<name>A0A0B7A3X3_9EUPU</name>
<dbReference type="GO" id="GO:0005886">
    <property type="term" value="C:plasma membrane"/>
    <property type="evidence" value="ECO:0007669"/>
    <property type="project" value="TreeGrafter"/>
</dbReference>
<dbReference type="GO" id="GO:0004930">
    <property type="term" value="F:G protein-coupled receptor activity"/>
    <property type="evidence" value="ECO:0007669"/>
    <property type="project" value="UniProtKB-KW"/>
</dbReference>
<feature type="transmembrane region" description="Helical" evidence="8">
    <location>
        <begin position="220"/>
        <end position="243"/>
    </location>
</feature>
<evidence type="ECO:0000256" key="8">
    <source>
        <dbReference type="SAM" id="Phobius"/>
    </source>
</evidence>
<evidence type="ECO:0000256" key="3">
    <source>
        <dbReference type="ARBA" id="ARBA00022989"/>
    </source>
</evidence>
<keyword evidence="5 8" id="KW-0472">Membrane</keyword>
<feature type="transmembrane region" description="Helical" evidence="8">
    <location>
        <begin position="62"/>
        <end position="83"/>
    </location>
</feature>
<keyword evidence="3 8" id="KW-1133">Transmembrane helix</keyword>
<dbReference type="EMBL" id="HACG01028472">
    <property type="protein sequence ID" value="CEK75337.1"/>
    <property type="molecule type" value="Transcribed_RNA"/>
</dbReference>
<evidence type="ECO:0000256" key="1">
    <source>
        <dbReference type="ARBA" id="ARBA00004141"/>
    </source>
</evidence>
<keyword evidence="6" id="KW-0675">Receptor</keyword>
<dbReference type="InterPro" id="IPR017452">
    <property type="entry name" value="GPCR_Rhodpsn_7TM"/>
</dbReference>
<keyword evidence="4" id="KW-0297">G-protein coupled receptor</keyword>
<dbReference type="SUPFAM" id="SSF81321">
    <property type="entry name" value="Family A G protein-coupled receptor-like"/>
    <property type="match status" value="1"/>
</dbReference>
<keyword evidence="2 8" id="KW-0812">Transmembrane</keyword>
<evidence type="ECO:0000256" key="2">
    <source>
        <dbReference type="ARBA" id="ARBA00022692"/>
    </source>
</evidence>
<sequence length="306" mass="35425">MIFQQIISHNVPIGSIGCKLEFLVIYLTTVANWMLILICAERFISVCYPLKKMSMFTKRRSYYAAVVVSAFFFIFFGAIFISMRTNHSNIGCTTDNAYTEFWIHYWYLINASAYLFVPFLFIFLLTVGIIRGLRISRRDRRSLLQKGSGRESGSESSARNNQRLIAETERVERSITIMMILAAVLFLVFALPACVFTIMTDPKVSNAGCNSSYSNAYWEIFNQVQHLFVDATHALNFFLYFFAARRFREQLLKLLTCKAFKKERLKKNTNTPTQHRLVHQPRLITHCAFSLQLIELLITRCAFSLL</sequence>
<dbReference type="PANTHER" id="PTHR24243:SF230">
    <property type="entry name" value="G-PROTEIN COUPLED RECEPTORS FAMILY 1 PROFILE DOMAIN-CONTAINING PROTEIN"/>
    <property type="match status" value="1"/>
</dbReference>
<evidence type="ECO:0000256" key="5">
    <source>
        <dbReference type="ARBA" id="ARBA00023136"/>
    </source>
</evidence>
<dbReference type="Gene3D" id="1.20.1070.10">
    <property type="entry name" value="Rhodopsin 7-helix transmembrane proteins"/>
    <property type="match status" value="1"/>
</dbReference>
<feature type="transmembrane region" description="Helical" evidence="8">
    <location>
        <begin position="103"/>
        <end position="130"/>
    </location>
</feature>
<protein>
    <recommendedName>
        <fullName evidence="9">G-protein coupled receptors family 1 profile domain-containing protein</fullName>
    </recommendedName>
</protein>
<dbReference type="PROSITE" id="PS50262">
    <property type="entry name" value="G_PROTEIN_RECEP_F1_2"/>
    <property type="match status" value="1"/>
</dbReference>
<reference evidence="10" key="1">
    <citation type="submission" date="2014-12" db="EMBL/GenBank/DDBJ databases">
        <title>Insight into the proteome of Arion vulgaris.</title>
        <authorList>
            <person name="Aradska J."/>
            <person name="Bulat T."/>
            <person name="Smidak R."/>
            <person name="Sarate P."/>
            <person name="Gangsoo J."/>
            <person name="Sialana F."/>
            <person name="Bilban M."/>
            <person name="Lubec G."/>
        </authorList>
    </citation>
    <scope>NUCLEOTIDE SEQUENCE</scope>
    <source>
        <tissue evidence="10">Skin</tissue>
    </source>
</reference>
<dbReference type="PROSITE" id="PS00237">
    <property type="entry name" value="G_PROTEIN_RECEP_F1_1"/>
    <property type="match status" value="1"/>
</dbReference>
<evidence type="ECO:0000256" key="7">
    <source>
        <dbReference type="ARBA" id="ARBA00023224"/>
    </source>
</evidence>
<feature type="domain" description="G-protein coupled receptors family 1 profile" evidence="9">
    <location>
        <begin position="22"/>
        <end position="240"/>
    </location>
</feature>
<feature type="transmembrane region" description="Helical" evidence="8">
    <location>
        <begin position="177"/>
        <end position="200"/>
    </location>
</feature>
<evidence type="ECO:0000313" key="10">
    <source>
        <dbReference type="EMBL" id="CEK75337.1"/>
    </source>
</evidence>
<comment type="subcellular location">
    <subcellularLocation>
        <location evidence="1">Membrane</location>
        <topology evidence="1">Multi-pass membrane protein</topology>
    </subcellularLocation>
</comment>
<feature type="non-terminal residue" evidence="10">
    <location>
        <position position="306"/>
    </location>
</feature>
<evidence type="ECO:0000259" key="9">
    <source>
        <dbReference type="PROSITE" id="PS50262"/>
    </source>
</evidence>
<evidence type="ECO:0000256" key="6">
    <source>
        <dbReference type="ARBA" id="ARBA00023170"/>
    </source>
</evidence>
<dbReference type="Pfam" id="PF00001">
    <property type="entry name" value="7tm_1"/>
    <property type="match status" value="1"/>
</dbReference>
<dbReference type="AlphaFoldDB" id="A0A0B7A3X3"/>
<dbReference type="PANTHER" id="PTHR24243">
    <property type="entry name" value="G-PROTEIN COUPLED RECEPTOR"/>
    <property type="match status" value="1"/>
</dbReference>
<evidence type="ECO:0000256" key="4">
    <source>
        <dbReference type="ARBA" id="ARBA00023040"/>
    </source>
</evidence>
<accession>A0A0B7A3X3</accession>
<dbReference type="InterPro" id="IPR000276">
    <property type="entry name" value="GPCR_Rhodpsn"/>
</dbReference>
<proteinExistence type="predicted"/>
<organism evidence="10">
    <name type="scientific">Arion vulgaris</name>
    <dbReference type="NCBI Taxonomy" id="1028688"/>
    <lineage>
        <taxon>Eukaryota</taxon>
        <taxon>Metazoa</taxon>
        <taxon>Spiralia</taxon>
        <taxon>Lophotrochozoa</taxon>
        <taxon>Mollusca</taxon>
        <taxon>Gastropoda</taxon>
        <taxon>Heterobranchia</taxon>
        <taxon>Euthyneura</taxon>
        <taxon>Panpulmonata</taxon>
        <taxon>Eupulmonata</taxon>
        <taxon>Stylommatophora</taxon>
        <taxon>Helicina</taxon>
        <taxon>Arionoidea</taxon>
        <taxon>Arionidae</taxon>
        <taxon>Arion</taxon>
    </lineage>
</organism>
<keyword evidence="7" id="KW-0807">Transducer</keyword>
<gene>
    <name evidence="10" type="primary">ORF95045</name>
</gene>